<dbReference type="STRING" id="43335.A0A4U5Q561"/>
<accession>A0A4U5Q561</accession>
<name>A0A4U5Q561_POPAL</name>
<organism evidence="1">
    <name type="scientific">Populus alba</name>
    <name type="common">White poplar</name>
    <dbReference type="NCBI Taxonomy" id="43335"/>
    <lineage>
        <taxon>Eukaryota</taxon>
        <taxon>Viridiplantae</taxon>
        <taxon>Streptophyta</taxon>
        <taxon>Embryophyta</taxon>
        <taxon>Tracheophyta</taxon>
        <taxon>Spermatophyta</taxon>
        <taxon>Magnoliopsida</taxon>
        <taxon>eudicotyledons</taxon>
        <taxon>Gunneridae</taxon>
        <taxon>Pentapetalae</taxon>
        <taxon>rosids</taxon>
        <taxon>fabids</taxon>
        <taxon>Malpighiales</taxon>
        <taxon>Salicaceae</taxon>
        <taxon>Saliceae</taxon>
        <taxon>Populus</taxon>
    </lineage>
</organism>
<dbReference type="EMBL" id="RCHU01000449">
    <property type="protein sequence ID" value="TKS04832.1"/>
    <property type="molecule type" value="Genomic_DNA"/>
</dbReference>
<evidence type="ECO:0000313" key="1">
    <source>
        <dbReference type="EMBL" id="TKS04832.1"/>
    </source>
</evidence>
<gene>
    <name evidence="1" type="ORF">D5086_0000139380</name>
</gene>
<comment type="caution">
    <text evidence="1">The sequence shown here is derived from an EMBL/GenBank/DDBJ whole genome shotgun (WGS) entry which is preliminary data.</text>
</comment>
<dbReference type="AlphaFoldDB" id="A0A4U5Q561"/>
<proteinExistence type="predicted"/>
<protein>
    <submittedName>
        <fullName evidence="1">Uncharacterized protein</fullName>
    </submittedName>
</protein>
<sequence length="227" mass="26360">MARDWAFVLKQKTWWALMGWALKKPDLLNWVSFTLFSLLSSLLVNKDEDDERDKIVIAIIGVRRLLAFGLLQNKSKNYKITFFQTFSVELSQRQFDSENSISAYARCRDQLATLLAQEEAYWKQRAKQLWLKEGDLNTEYFHKMASSRRKCKRVITLINVAGEVFDEMEGMNKVVLGYFHQLFDKSPKSESPLLDCIQPCVSSAQNESLLAPVRDDEIKRAVFHVKP</sequence>
<reference evidence="1" key="1">
    <citation type="submission" date="2018-10" db="EMBL/GenBank/DDBJ databases">
        <title>Population genomic analysis revealed the cold adaptation of white poplar.</title>
        <authorList>
            <person name="Liu Y.-J."/>
        </authorList>
    </citation>
    <scope>NUCLEOTIDE SEQUENCE [LARGE SCALE GENOMIC DNA]</scope>
    <source>
        <strain evidence="1">PAL-ZL1</strain>
    </source>
</reference>